<dbReference type="InterPro" id="IPR021250">
    <property type="entry name" value="DUF2789"/>
</dbReference>
<proteinExistence type="predicted"/>
<accession>A0A6M8FHS8</accession>
<sequence length="76" mass="8283">MDTSDHSLSTLFKQLGLPAGKAGIEAFIRDHHLPEGLGLAQAPFWNESQAAFISEALDDDSDWAEMVDELALLLSK</sequence>
<organism evidence="1 2">
    <name type="scientific">Aquipseudomonas campi</name>
    <dbReference type="NCBI Taxonomy" id="2731681"/>
    <lineage>
        <taxon>Bacteria</taxon>
        <taxon>Pseudomonadati</taxon>
        <taxon>Pseudomonadota</taxon>
        <taxon>Gammaproteobacteria</taxon>
        <taxon>Pseudomonadales</taxon>
        <taxon>Pseudomonadaceae</taxon>
        <taxon>Aquipseudomonas</taxon>
    </lineage>
</organism>
<dbReference type="AlphaFoldDB" id="A0A6M8FHS8"/>
<evidence type="ECO:0000313" key="2">
    <source>
        <dbReference type="Proteomes" id="UP000501379"/>
    </source>
</evidence>
<name>A0A6M8FHS8_9GAMM</name>
<dbReference type="Proteomes" id="UP000501379">
    <property type="component" value="Chromosome"/>
</dbReference>
<keyword evidence="2" id="KW-1185">Reference proteome</keyword>
<dbReference type="InterPro" id="IPR038086">
    <property type="entry name" value="DUF2789_sf"/>
</dbReference>
<dbReference type="KEGG" id="pcam:HNE05_13450"/>
<evidence type="ECO:0000313" key="1">
    <source>
        <dbReference type="EMBL" id="QKE64317.1"/>
    </source>
</evidence>
<dbReference type="Gene3D" id="1.10.10.1130">
    <property type="entry name" value="Uncharacterised protein PF10982, DUF2789"/>
    <property type="match status" value="1"/>
</dbReference>
<reference evidence="1" key="1">
    <citation type="submission" date="2020-07" db="EMBL/GenBank/DDBJ databases">
        <title>Nitrate ammonifying Pseudomonas campi sp. nov. isolated from German agricultural grassland.</title>
        <authorList>
            <person name="Timsy T."/>
            <person name="Ulrich A."/>
            <person name="Spanner T."/>
            <person name="Foesel B."/>
            <person name="Kolb S."/>
            <person name="Horn M.A."/>
            <person name="Behrendt U."/>
        </authorList>
    </citation>
    <scope>NUCLEOTIDE SEQUENCE</scope>
    <source>
        <strain evidence="1">S1-A32-2</strain>
    </source>
</reference>
<dbReference type="RefSeq" id="WP_173209125.1">
    <property type="nucleotide sequence ID" value="NZ_CP053697.2"/>
</dbReference>
<protein>
    <submittedName>
        <fullName evidence="1">DUF2789 domain-containing protein</fullName>
    </submittedName>
</protein>
<gene>
    <name evidence="1" type="ORF">HNE05_13450</name>
</gene>
<dbReference type="Pfam" id="PF10982">
    <property type="entry name" value="DUF2789"/>
    <property type="match status" value="1"/>
</dbReference>
<dbReference type="EMBL" id="CP053697">
    <property type="protein sequence ID" value="QKE64317.1"/>
    <property type="molecule type" value="Genomic_DNA"/>
</dbReference>